<dbReference type="EMBL" id="JAUKUA010000005">
    <property type="protein sequence ID" value="KAK0712130.1"/>
    <property type="molecule type" value="Genomic_DNA"/>
</dbReference>
<dbReference type="Proteomes" id="UP001172102">
    <property type="component" value="Unassembled WGS sequence"/>
</dbReference>
<protein>
    <recommendedName>
        <fullName evidence="4">Extracellular membrane protein CFEM domain-containing protein</fullName>
    </recommendedName>
</protein>
<organism evidence="2 3">
    <name type="scientific">Lasiosphaeris hirsuta</name>
    <dbReference type="NCBI Taxonomy" id="260670"/>
    <lineage>
        <taxon>Eukaryota</taxon>
        <taxon>Fungi</taxon>
        <taxon>Dikarya</taxon>
        <taxon>Ascomycota</taxon>
        <taxon>Pezizomycotina</taxon>
        <taxon>Sordariomycetes</taxon>
        <taxon>Sordariomycetidae</taxon>
        <taxon>Sordariales</taxon>
        <taxon>Lasiosphaeriaceae</taxon>
        <taxon>Lasiosphaeris</taxon>
    </lineage>
</organism>
<accession>A0AA40DQU7</accession>
<reference evidence="2" key="1">
    <citation type="submission" date="2023-06" db="EMBL/GenBank/DDBJ databases">
        <title>Genome-scale phylogeny and comparative genomics of the fungal order Sordariales.</title>
        <authorList>
            <consortium name="Lawrence Berkeley National Laboratory"/>
            <person name="Hensen N."/>
            <person name="Bonometti L."/>
            <person name="Westerberg I."/>
            <person name="Brannstrom I.O."/>
            <person name="Guillou S."/>
            <person name="Cros-Aarteil S."/>
            <person name="Calhoun S."/>
            <person name="Haridas S."/>
            <person name="Kuo A."/>
            <person name="Mondo S."/>
            <person name="Pangilinan J."/>
            <person name="Riley R."/>
            <person name="Labutti K."/>
            <person name="Andreopoulos B."/>
            <person name="Lipzen A."/>
            <person name="Chen C."/>
            <person name="Yanf M."/>
            <person name="Daum C."/>
            <person name="Ng V."/>
            <person name="Clum A."/>
            <person name="Steindorff A."/>
            <person name="Ohm R."/>
            <person name="Martin F."/>
            <person name="Silar P."/>
            <person name="Natvig D."/>
            <person name="Lalanne C."/>
            <person name="Gautier V."/>
            <person name="Ament-Velasquez S.L."/>
            <person name="Kruys A."/>
            <person name="Hutchinson M.I."/>
            <person name="Powell A.J."/>
            <person name="Barry K."/>
            <person name="Miller A.N."/>
            <person name="Grigoriev I.V."/>
            <person name="Debuchy R."/>
            <person name="Gladieux P."/>
            <person name="Thoren M.H."/>
            <person name="Johannesson H."/>
        </authorList>
    </citation>
    <scope>NUCLEOTIDE SEQUENCE</scope>
    <source>
        <strain evidence="2">SMH4607-1</strain>
    </source>
</reference>
<evidence type="ECO:0008006" key="4">
    <source>
        <dbReference type="Google" id="ProtNLM"/>
    </source>
</evidence>
<gene>
    <name evidence="2" type="ORF">B0H67DRAFT_555978</name>
</gene>
<dbReference type="AlphaFoldDB" id="A0AA40DQU7"/>
<feature type="signal peptide" evidence="1">
    <location>
        <begin position="1"/>
        <end position="23"/>
    </location>
</feature>
<evidence type="ECO:0000313" key="2">
    <source>
        <dbReference type="EMBL" id="KAK0712130.1"/>
    </source>
</evidence>
<feature type="chain" id="PRO_5041208736" description="Extracellular membrane protein CFEM domain-containing protein" evidence="1">
    <location>
        <begin position="24"/>
        <end position="265"/>
    </location>
</feature>
<sequence>MLASLPIAIVAALLGHSNFEGDGVPPASACLPGSGLTELSGCAAMVGITSRCQAMETLEDRLDCACVQDLLDAYQGCKSDIYKCLQMNFADVLIDQNINDWHEICDPRLTSTTITAPPEPTLTSTYNVEECYRLAGSCYRADYETNLCMRSWLPSSSVSFISCACQPPIYSLMSECQFNGNISCKLEPAYESNILGHRECSYFWTGSETLPPVDMTSFLSITDTGMKAAATGEALRGVKAGFAFAQKTRTAAVQTGRPGLAPDDL</sequence>
<evidence type="ECO:0000313" key="3">
    <source>
        <dbReference type="Proteomes" id="UP001172102"/>
    </source>
</evidence>
<evidence type="ECO:0000256" key="1">
    <source>
        <dbReference type="SAM" id="SignalP"/>
    </source>
</evidence>
<name>A0AA40DQU7_9PEZI</name>
<proteinExistence type="predicted"/>
<comment type="caution">
    <text evidence="2">The sequence shown here is derived from an EMBL/GenBank/DDBJ whole genome shotgun (WGS) entry which is preliminary data.</text>
</comment>
<keyword evidence="3" id="KW-1185">Reference proteome</keyword>
<keyword evidence="1" id="KW-0732">Signal</keyword>